<evidence type="ECO:0000313" key="1">
    <source>
        <dbReference type="EMBL" id="GIY23902.1"/>
    </source>
</evidence>
<evidence type="ECO:0000313" key="2">
    <source>
        <dbReference type="Proteomes" id="UP001054945"/>
    </source>
</evidence>
<organism evidence="1 2">
    <name type="scientific">Caerostris extrusa</name>
    <name type="common">Bark spider</name>
    <name type="synonym">Caerostris bankana</name>
    <dbReference type="NCBI Taxonomy" id="172846"/>
    <lineage>
        <taxon>Eukaryota</taxon>
        <taxon>Metazoa</taxon>
        <taxon>Ecdysozoa</taxon>
        <taxon>Arthropoda</taxon>
        <taxon>Chelicerata</taxon>
        <taxon>Arachnida</taxon>
        <taxon>Araneae</taxon>
        <taxon>Araneomorphae</taxon>
        <taxon>Entelegynae</taxon>
        <taxon>Araneoidea</taxon>
        <taxon>Araneidae</taxon>
        <taxon>Caerostris</taxon>
    </lineage>
</organism>
<reference evidence="1 2" key="1">
    <citation type="submission" date="2021-06" db="EMBL/GenBank/DDBJ databases">
        <title>Caerostris extrusa draft genome.</title>
        <authorList>
            <person name="Kono N."/>
            <person name="Arakawa K."/>
        </authorList>
    </citation>
    <scope>NUCLEOTIDE SEQUENCE [LARGE SCALE GENOMIC DNA]</scope>
</reference>
<proteinExistence type="predicted"/>
<comment type="caution">
    <text evidence="1">The sequence shown here is derived from an EMBL/GenBank/DDBJ whole genome shotgun (WGS) entry which is preliminary data.</text>
</comment>
<keyword evidence="2" id="KW-1185">Reference proteome</keyword>
<dbReference type="EMBL" id="BPLR01008329">
    <property type="protein sequence ID" value="GIY23902.1"/>
    <property type="molecule type" value="Genomic_DNA"/>
</dbReference>
<sequence>MPLDLTLGRLGKRIDLREPFETQQLNRTESSRVSTAHSVVLEGISRKFPPPQTVYSLEFFSFAAHGSPAPFCVAPETKLRREADVSDKRKKFSEERASPSKLLVESISERLIASKTFVPSLLDCRQDKLEVVSSCLQGIGFETCQAASSQQRLRMADTSVSRNVILFIGFEEKKGQGKGEVPSKQKQDFYNMRLKVQGIAVTSIIRCPAKPSRFFWRKRKMDVRWEGGDVLQHSSEKRLGTLRLGVAAKVVQLAERGCGVKLV</sequence>
<accession>A0AAV4RR75</accession>
<gene>
    <name evidence="1" type="ORF">CEXT_295031</name>
</gene>
<dbReference type="AlphaFoldDB" id="A0AAV4RR75"/>
<dbReference type="Proteomes" id="UP001054945">
    <property type="component" value="Unassembled WGS sequence"/>
</dbReference>
<protein>
    <recommendedName>
        <fullName evidence="3">Ribosomal protein S3</fullName>
    </recommendedName>
</protein>
<name>A0AAV4RR75_CAEEX</name>
<evidence type="ECO:0008006" key="3">
    <source>
        <dbReference type="Google" id="ProtNLM"/>
    </source>
</evidence>